<reference evidence="2 3" key="1">
    <citation type="journal article" date="2020" name="Carbohydr. Polym.">
        <title>Characterization and optimization of production of bacterial cellulose from strain CGMCC 17276 based on whole-genome analysis.</title>
        <authorList>
            <person name="Lu T."/>
            <person name="Gao H."/>
            <person name="Liao B."/>
            <person name="Wu J."/>
            <person name="Zhang W."/>
            <person name="Huang J."/>
            <person name="Liu M."/>
            <person name="Huang J."/>
            <person name="Chang Z."/>
            <person name="Jin M."/>
            <person name="Yi Z."/>
            <person name="Jiang D."/>
        </authorList>
    </citation>
    <scope>NUCLEOTIDE SEQUENCE [LARGE SCALE GENOMIC DNA]</scope>
    <source>
        <strain evidence="2 3">CGMCC 17276</strain>
    </source>
</reference>
<comment type="similarity">
    <text evidence="1">Belongs to the UPF0065 (bug) family.</text>
</comment>
<proteinExistence type="inferred from homology"/>
<evidence type="ECO:0000313" key="3">
    <source>
        <dbReference type="Proteomes" id="UP000464674"/>
    </source>
</evidence>
<dbReference type="Gene3D" id="3.40.190.10">
    <property type="entry name" value="Periplasmic binding protein-like II"/>
    <property type="match status" value="1"/>
</dbReference>
<dbReference type="AlphaFoldDB" id="A0A857FQY5"/>
<dbReference type="InterPro" id="IPR005064">
    <property type="entry name" value="BUG"/>
</dbReference>
<evidence type="ECO:0000313" key="2">
    <source>
        <dbReference type="EMBL" id="QHC35607.1"/>
    </source>
</evidence>
<evidence type="ECO:0008006" key="4">
    <source>
        <dbReference type="Google" id="ProtNLM"/>
    </source>
</evidence>
<dbReference type="Proteomes" id="UP000464674">
    <property type="component" value="Chromosome"/>
</dbReference>
<dbReference type="PANTHER" id="PTHR42928:SF3">
    <property type="entry name" value="UPF0065 PROTEIN YFLP"/>
    <property type="match status" value="1"/>
</dbReference>
<dbReference type="InterPro" id="IPR042100">
    <property type="entry name" value="Bug_dom1"/>
</dbReference>
<dbReference type="EMBL" id="CP041348">
    <property type="protein sequence ID" value="QHC35607.1"/>
    <property type="molecule type" value="Genomic_DNA"/>
</dbReference>
<dbReference type="Gene3D" id="3.40.190.150">
    <property type="entry name" value="Bordetella uptake gene, domain 1"/>
    <property type="match status" value="1"/>
</dbReference>
<evidence type="ECO:0000256" key="1">
    <source>
        <dbReference type="ARBA" id="ARBA00006987"/>
    </source>
</evidence>
<dbReference type="PIRSF" id="PIRSF017082">
    <property type="entry name" value="YflP"/>
    <property type="match status" value="1"/>
</dbReference>
<name>A0A857FQY5_KOMXY</name>
<sequence>MERTGPVTGPASGSNIMTDKDVQFVVHGPPGSAPPVLAQAFMKAVAQSGCDSRPWDIIDRGNDPGVDALAYLMEHAGEDNVLSTCTPVFIQAPIIRGMPVSVRDTTPLARLVSDTFFLVVDTARGLRSIEDVVATMRGRKTRSAGYFLGGINHLLALALTQAVGAELDFTVVPDEPTVWRNLVAGRIDWGCGVIAEIQPYLESGELTVIGAFSPERSPRMPDVPTFSEAGLPVTFSMWRGIVGPPGLSAEQCARWDTIIRSAIGTPAWQAYLEDNGQADAFLPSEQFRHFLQQEWDWYDHHLKLAGVVK</sequence>
<dbReference type="SUPFAM" id="SSF53850">
    <property type="entry name" value="Periplasmic binding protein-like II"/>
    <property type="match status" value="1"/>
</dbReference>
<organism evidence="2 3">
    <name type="scientific">Komagataeibacter xylinus</name>
    <name type="common">Gluconacetobacter xylinus</name>
    <dbReference type="NCBI Taxonomy" id="28448"/>
    <lineage>
        <taxon>Bacteria</taxon>
        <taxon>Pseudomonadati</taxon>
        <taxon>Pseudomonadota</taxon>
        <taxon>Alphaproteobacteria</taxon>
        <taxon>Acetobacterales</taxon>
        <taxon>Acetobacteraceae</taxon>
        <taxon>Komagataeibacter</taxon>
    </lineage>
</organism>
<dbReference type="Pfam" id="PF03401">
    <property type="entry name" value="TctC"/>
    <property type="match status" value="1"/>
</dbReference>
<dbReference type="PANTHER" id="PTHR42928">
    <property type="entry name" value="TRICARBOXYLATE-BINDING PROTEIN"/>
    <property type="match status" value="1"/>
</dbReference>
<accession>A0A857FQY5</accession>
<gene>
    <name evidence="2" type="ORF">FMA36_09040</name>
</gene>
<protein>
    <recommendedName>
        <fullName evidence="4">Tripartite tricarboxylate transporter substrate binding protein</fullName>
    </recommendedName>
</protein>